<evidence type="ECO:0000256" key="5">
    <source>
        <dbReference type="ARBA" id="ARBA00022847"/>
    </source>
</evidence>
<dbReference type="PROSITE" id="PS50267">
    <property type="entry name" value="NA_NEUROTRAN_SYMP_3"/>
    <property type="match status" value="1"/>
</dbReference>
<dbReference type="STRING" id="6689.A0A3R7MGE9"/>
<dbReference type="GO" id="GO:0005886">
    <property type="term" value="C:plasma membrane"/>
    <property type="evidence" value="ECO:0007669"/>
    <property type="project" value="TreeGrafter"/>
</dbReference>
<evidence type="ECO:0000256" key="6">
    <source>
        <dbReference type="ARBA" id="ARBA00022989"/>
    </source>
</evidence>
<dbReference type="EMBL" id="QCYY01004339">
    <property type="protein sequence ID" value="ROT61127.1"/>
    <property type="molecule type" value="Genomic_DNA"/>
</dbReference>
<reference evidence="10 11" key="1">
    <citation type="submission" date="2018-04" db="EMBL/GenBank/DDBJ databases">
        <authorList>
            <person name="Zhang X."/>
            <person name="Yuan J."/>
            <person name="Li F."/>
            <person name="Xiang J."/>
        </authorList>
    </citation>
    <scope>NUCLEOTIDE SEQUENCE [LARGE SCALE GENOMIC DNA]</scope>
    <source>
        <tissue evidence="10">Muscle</tissue>
    </source>
</reference>
<keyword evidence="7 9" id="KW-0472">Membrane</keyword>
<name>A0A3R7MGE9_PENVA</name>
<feature type="transmembrane region" description="Helical" evidence="9">
    <location>
        <begin position="314"/>
        <end position="336"/>
    </location>
</feature>
<dbReference type="PRINTS" id="PR00176">
    <property type="entry name" value="NANEUSMPORT"/>
</dbReference>
<dbReference type="GO" id="GO:0046872">
    <property type="term" value="F:metal ion binding"/>
    <property type="evidence" value="ECO:0007669"/>
    <property type="project" value="UniProtKB-KW"/>
</dbReference>
<sequence length="443" mass="49885">MQRRCTVLFHPGESGSRKVLHISSGLDDISRVQWQIVAVTFLTTAFLFFCVFKGVRVMGKVVWFTAPFPFAMLLVLLARGISLPGAVDGIRFYIYPEFERLKEMKVWAAAAMQIFYSLGPGWGSLISFGSYNMFHNRSTRDAVTVPVLNCTASILAGFVVFSVLGFMAKRAGVSVEDLTVAGPSLVFIVYPEAVSMMPVAPLWSVIFFLMLFFLGVDSCFAYLETSVICLLDEFPKLRERRGWVTFVICLISFSVTILFATDAGMYWITLMDWYCASFAVIVVCFCQICIFSYIYGAGRIIQDFQLMTKRPISYVWWVIWLAVTPPVLLCILANTVLSLSGAEYQGQTFPTWAQDVGWVIAFSYIPPIPAYFLYYFCCRTAGSFTQRIAACLSPSPAWGPAEDRHRQEWTQHRLKHPLRHRLLHPGLCAAEPSTSPDELLNAI</sequence>
<keyword evidence="8" id="KW-0479">Metal-binding</keyword>
<protein>
    <submittedName>
        <fullName evidence="10">Putative sodium-and chloride-dependent GABA transporter 1-like isoform X1</fullName>
    </submittedName>
</protein>
<dbReference type="InterPro" id="IPR000175">
    <property type="entry name" value="Na/ntran_symport"/>
</dbReference>
<evidence type="ECO:0000256" key="3">
    <source>
        <dbReference type="ARBA" id="ARBA00022448"/>
    </source>
</evidence>
<gene>
    <name evidence="10" type="ORF">C7M84_021134</name>
</gene>
<evidence type="ECO:0000256" key="1">
    <source>
        <dbReference type="ARBA" id="ARBA00004141"/>
    </source>
</evidence>
<evidence type="ECO:0000313" key="11">
    <source>
        <dbReference type="Proteomes" id="UP000283509"/>
    </source>
</evidence>
<comment type="subcellular location">
    <subcellularLocation>
        <location evidence="1">Membrane</location>
        <topology evidence="1">Multi-pass membrane protein</topology>
    </subcellularLocation>
</comment>
<dbReference type="PANTHER" id="PTHR11616:SF241">
    <property type="entry name" value="SODIUM- AND CHLORIDE-DEPENDENT GLYCINE TRANSPORTER 2"/>
    <property type="match status" value="1"/>
</dbReference>
<keyword evidence="4 9" id="KW-0812">Transmembrane</keyword>
<feature type="transmembrane region" description="Helical" evidence="9">
    <location>
        <begin position="143"/>
        <end position="168"/>
    </location>
</feature>
<evidence type="ECO:0000256" key="2">
    <source>
        <dbReference type="ARBA" id="ARBA00006459"/>
    </source>
</evidence>
<feature type="transmembrane region" description="Helical" evidence="9">
    <location>
        <begin position="61"/>
        <end position="86"/>
    </location>
</feature>
<feature type="transmembrane region" description="Helical" evidence="9">
    <location>
        <begin position="243"/>
        <end position="267"/>
    </location>
</feature>
<reference evidence="10 11" key="2">
    <citation type="submission" date="2019-01" db="EMBL/GenBank/DDBJ databases">
        <title>The decoding of complex shrimp genome reveals the adaptation for benthos swimmer, frequently molting mechanism and breeding impact on genome.</title>
        <authorList>
            <person name="Sun Y."/>
            <person name="Gao Y."/>
            <person name="Yu Y."/>
        </authorList>
    </citation>
    <scope>NUCLEOTIDE SEQUENCE [LARGE SCALE GENOMIC DNA]</scope>
    <source>
        <tissue evidence="10">Muscle</tissue>
    </source>
</reference>
<dbReference type="Pfam" id="PF00209">
    <property type="entry name" value="SNF"/>
    <property type="match status" value="1"/>
</dbReference>
<dbReference type="PANTHER" id="PTHR11616">
    <property type="entry name" value="SODIUM/CHLORIDE DEPENDENT TRANSPORTER"/>
    <property type="match status" value="1"/>
</dbReference>
<feature type="transmembrane region" description="Helical" evidence="9">
    <location>
        <begin position="202"/>
        <end position="223"/>
    </location>
</feature>
<dbReference type="Proteomes" id="UP000283509">
    <property type="component" value="Unassembled WGS sequence"/>
</dbReference>
<evidence type="ECO:0000256" key="4">
    <source>
        <dbReference type="ARBA" id="ARBA00022692"/>
    </source>
</evidence>
<accession>A0A3R7MGE9</accession>
<keyword evidence="11" id="KW-1185">Reference proteome</keyword>
<dbReference type="AlphaFoldDB" id="A0A3R7MGE9"/>
<evidence type="ECO:0000256" key="7">
    <source>
        <dbReference type="ARBA" id="ARBA00023136"/>
    </source>
</evidence>
<dbReference type="GO" id="GO:0089718">
    <property type="term" value="P:amino acid import across plasma membrane"/>
    <property type="evidence" value="ECO:0007669"/>
    <property type="project" value="TreeGrafter"/>
</dbReference>
<keyword evidence="6 9" id="KW-1133">Transmembrane helix</keyword>
<dbReference type="OrthoDB" id="6581954at2759"/>
<feature type="transmembrane region" description="Helical" evidence="9">
    <location>
        <begin position="356"/>
        <end position="377"/>
    </location>
</feature>
<feature type="binding site" evidence="8">
    <location>
        <position position="217"/>
    </location>
    <ligand>
        <name>Na(+)</name>
        <dbReference type="ChEBI" id="CHEBI:29101"/>
        <label>1</label>
    </ligand>
</feature>
<dbReference type="GO" id="GO:0005283">
    <property type="term" value="F:amino acid:sodium symporter activity"/>
    <property type="evidence" value="ECO:0007669"/>
    <property type="project" value="TreeGrafter"/>
</dbReference>
<feature type="binding site" evidence="8">
    <location>
        <position position="214"/>
    </location>
    <ligand>
        <name>Na(+)</name>
        <dbReference type="ChEBI" id="CHEBI:29101"/>
        <label>1</label>
    </ligand>
</feature>
<feature type="transmembrane region" description="Helical" evidence="9">
    <location>
        <begin position="273"/>
        <end position="294"/>
    </location>
</feature>
<feature type="binding site" evidence="8">
    <location>
        <position position="218"/>
    </location>
    <ligand>
        <name>Na(+)</name>
        <dbReference type="ChEBI" id="CHEBI:29101"/>
        <label>1</label>
    </ligand>
</feature>
<feature type="transmembrane region" description="Helical" evidence="9">
    <location>
        <begin position="106"/>
        <end position="131"/>
    </location>
</feature>
<feature type="binding site" evidence="8">
    <location>
        <position position="117"/>
    </location>
    <ligand>
        <name>Na(+)</name>
        <dbReference type="ChEBI" id="CHEBI:29101"/>
        <label>1</label>
    </ligand>
</feature>
<feature type="transmembrane region" description="Helical" evidence="9">
    <location>
        <begin position="32"/>
        <end position="52"/>
    </location>
</feature>
<comment type="caution">
    <text evidence="10">The sequence shown here is derived from an EMBL/GenBank/DDBJ whole genome shotgun (WGS) entry which is preliminary data.</text>
</comment>
<keyword evidence="8" id="KW-0915">Sodium</keyword>
<dbReference type="SUPFAM" id="SSF161070">
    <property type="entry name" value="SNF-like"/>
    <property type="match status" value="1"/>
</dbReference>
<organism evidence="10 11">
    <name type="scientific">Penaeus vannamei</name>
    <name type="common">Whiteleg shrimp</name>
    <name type="synonym">Litopenaeus vannamei</name>
    <dbReference type="NCBI Taxonomy" id="6689"/>
    <lineage>
        <taxon>Eukaryota</taxon>
        <taxon>Metazoa</taxon>
        <taxon>Ecdysozoa</taxon>
        <taxon>Arthropoda</taxon>
        <taxon>Crustacea</taxon>
        <taxon>Multicrustacea</taxon>
        <taxon>Malacostraca</taxon>
        <taxon>Eumalacostraca</taxon>
        <taxon>Eucarida</taxon>
        <taxon>Decapoda</taxon>
        <taxon>Dendrobranchiata</taxon>
        <taxon>Penaeoidea</taxon>
        <taxon>Penaeidae</taxon>
        <taxon>Penaeus</taxon>
    </lineage>
</organism>
<evidence type="ECO:0000256" key="9">
    <source>
        <dbReference type="SAM" id="Phobius"/>
    </source>
</evidence>
<evidence type="ECO:0000313" key="10">
    <source>
        <dbReference type="EMBL" id="ROT61127.1"/>
    </source>
</evidence>
<feature type="binding site" evidence="8">
    <location>
        <position position="149"/>
    </location>
    <ligand>
        <name>Na(+)</name>
        <dbReference type="ChEBI" id="CHEBI:29101"/>
        <label>1</label>
    </ligand>
</feature>
<keyword evidence="5" id="KW-0769">Symport</keyword>
<comment type="similarity">
    <text evidence="2">Belongs to the sodium:neurotransmitter symporter (SNF) (TC 2.A.22) family.</text>
</comment>
<evidence type="ECO:0000256" key="8">
    <source>
        <dbReference type="PIRSR" id="PIRSR600175-1"/>
    </source>
</evidence>
<proteinExistence type="inferred from homology"/>
<dbReference type="InterPro" id="IPR037272">
    <property type="entry name" value="SNS_sf"/>
</dbReference>
<keyword evidence="3" id="KW-0813">Transport</keyword>